<dbReference type="Gene3D" id="1.25.40.20">
    <property type="entry name" value="Ankyrin repeat-containing domain"/>
    <property type="match status" value="1"/>
</dbReference>
<dbReference type="EMBL" id="VJMH01000357">
    <property type="protein sequence ID" value="KAF0716743.1"/>
    <property type="molecule type" value="Genomic_DNA"/>
</dbReference>
<dbReference type="PROSITE" id="PS50222">
    <property type="entry name" value="EF_HAND_2"/>
    <property type="match status" value="1"/>
</dbReference>
<dbReference type="PANTHER" id="PTHR24166:SF48">
    <property type="entry name" value="PROTEIN VAPYRIN"/>
    <property type="match status" value="1"/>
</dbReference>
<gene>
    <name evidence="9" type="primary">Aste57867_2689</name>
    <name evidence="8" type="ORF">As57867_002682</name>
    <name evidence="9" type="ORF">ASTE57867_2689</name>
</gene>
<dbReference type="InterPro" id="IPR036770">
    <property type="entry name" value="Ankyrin_rpt-contain_sf"/>
</dbReference>
<reference evidence="8" key="2">
    <citation type="submission" date="2019-06" db="EMBL/GenBank/DDBJ databases">
        <title>Genomics analysis of Aphanomyces spp. identifies a new class of oomycete effector associated with host adaptation.</title>
        <authorList>
            <person name="Gaulin E."/>
        </authorList>
    </citation>
    <scope>NUCLEOTIDE SEQUENCE</scope>
    <source>
        <strain evidence="8">CBS 578.67</strain>
    </source>
</reference>
<dbReference type="EMBL" id="CAADRA010000357">
    <property type="protein sequence ID" value="VFT79882.1"/>
    <property type="molecule type" value="Genomic_DNA"/>
</dbReference>
<evidence type="ECO:0000256" key="1">
    <source>
        <dbReference type="ARBA" id="ARBA00022737"/>
    </source>
</evidence>
<dbReference type="PROSITE" id="PS50011">
    <property type="entry name" value="PROTEIN_KINASE_DOM"/>
    <property type="match status" value="1"/>
</dbReference>
<dbReference type="Proteomes" id="UP000332933">
    <property type="component" value="Unassembled WGS sequence"/>
</dbReference>
<evidence type="ECO:0000313" key="9">
    <source>
        <dbReference type="EMBL" id="VFT79882.1"/>
    </source>
</evidence>
<sequence>MMDYFKPTGSDRTQDMLDAAKAGRVDLLKEIIVDVNAVAEVKDGFGKDTRTALMCASEHGREDAVRYLLMCDGILLNLQSHRYKKTALMLACEQGHVNIVHALLECSGIDVNLVDNERWSAMMLASEKGHIEVVRALLACSSIDVKLTDNKGWSALMLASEGGHEEIVLALVERDDVDLISIGKACQRAIKNETYNILSVILRFRGDVVHRTTNDEGKLLLECCAKYLHPQAAMHLLLLDPPIEFQDGNLLPRQNHSFSWTTLMDVTHPVPVSVRQSCVASILNNPIFESCYHELLQELAFAKDQHGREVIQITDAITRQYFYDRLFYCGRYQIFEGPPVHVSSTAVVVMAYDHGICTQVFQEHANSAGHLNEVGFVACSEILGRVVSKNKKDKKVEKEKWQAEFQLWDKDTNGMLSEDEFLRYCAQHFGGKIKVAMKFMKNADEYQRENQNREDLDPKFVLSLLPCASEKAFRDDLKNLRIHGGHVMTNYPFVMVMPAADRSLEDIFLKERPGENERRILLQQVAEGLQHLHETKLVHGDVKKLNVVRVRSHLKLIDLDASTTIGNPMSDKFSSGSLPPEMFYKLRSDTETELYCKHWENTKLASPDLWQKIKPKNQFVVKTFRSADDQLPYKSVKAHPSLDVWAFGALMYQMYSGEELVSTDVNQDVLDDKIEQAATWTQEKLNTRLQNKVSNAIARELLEKLLVVDPEDRISMDAVLDHSYFKVDSSGLVTKKDLQETRKQIQADAQEIGQSMIDGMTLRFDQQVKQLVLAKEDIMRGMFEATEVTIPTSFVILPVDLTKREGTLAGNTSKDLDDLLTFMCKKAFEIGAGIANAIKDKTACIPMEEPMYLYLVDEVDGAPVVPTKSGQVYPVRIDILSPQFLAAATPYLQTGLRLLRGINTVQTLAKCIGISNPAGSLVKIGIQMVEAAQKKSSVMDFDVVQAALQAESETPVPVQRIRGAALRELERFFKAKDQFEDFAGLRRTYTADGHALWTSAENAQKIEGGKKIRPETITGGGKQLENFISIYKDLLDKQTTAVTEMSETFTMPSARKEDGKELMSTASETLQPSKVEEEKVCSCELM</sequence>
<dbReference type="AlphaFoldDB" id="A0A485K981"/>
<feature type="repeat" description="ANK" evidence="5">
    <location>
        <begin position="83"/>
        <end position="116"/>
    </location>
</feature>
<dbReference type="InterPro" id="IPR011992">
    <property type="entry name" value="EF-hand-dom_pair"/>
</dbReference>
<evidence type="ECO:0000256" key="5">
    <source>
        <dbReference type="PROSITE-ProRule" id="PRU00023"/>
    </source>
</evidence>
<dbReference type="InterPro" id="IPR000719">
    <property type="entry name" value="Prot_kinase_dom"/>
</dbReference>
<dbReference type="PROSITE" id="PS00018">
    <property type="entry name" value="EF_HAND_1"/>
    <property type="match status" value="1"/>
</dbReference>
<evidence type="ECO:0000259" key="7">
    <source>
        <dbReference type="PROSITE" id="PS50222"/>
    </source>
</evidence>
<keyword evidence="10" id="KW-1185">Reference proteome</keyword>
<organism evidence="9 10">
    <name type="scientific">Aphanomyces stellatus</name>
    <dbReference type="NCBI Taxonomy" id="120398"/>
    <lineage>
        <taxon>Eukaryota</taxon>
        <taxon>Sar</taxon>
        <taxon>Stramenopiles</taxon>
        <taxon>Oomycota</taxon>
        <taxon>Saprolegniomycetes</taxon>
        <taxon>Saprolegniales</taxon>
        <taxon>Verrucalvaceae</taxon>
        <taxon>Aphanomyces</taxon>
    </lineage>
</organism>
<dbReference type="SMART" id="SM00220">
    <property type="entry name" value="S_TKc"/>
    <property type="match status" value="1"/>
</dbReference>
<dbReference type="InterPro" id="IPR002048">
    <property type="entry name" value="EF_hand_dom"/>
</dbReference>
<dbReference type="Gene3D" id="1.10.510.10">
    <property type="entry name" value="Transferase(Phosphotransferase) domain 1"/>
    <property type="match status" value="1"/>
</dbReference>
<dbReference type="SUPFAM" id="SSF48403">
    <property type="entry name" value="Ankyrin repeat"/>
    <property type="match status" value="1"/>
</dbReference>
<evidence type="ECO:0000313" key="8">
    <source>
        <dbReference type="EMBL" id="KAF0716743.1"/>
    </source>
</evidence>
<keyword evidence="2" id="KW-0106">Calcium</keyword>
<dbReference type="SMART" id="SM00248">
    <property type="entry name" value="ANK"/>
    <property type="match status" value="5"/>
</dbReference>
<dbReference type="InterPro" id="IPR018247">
    <property type="entry name" value="EF_Hand_1_Ca_BS"/>
</dbReference>
<dbReference type="GO" id="GO:0005524">
    <property type="term" value="F:ATP binding"/>
    <property type="evidence" value="ECO:0007669"/>
    <property type="project" value="InterPro"/>
</dbReference>
<reference evidence="9 10" key="1">
    <citation type="submission" date="2019-03" db="EMBL/GenBank/DDBJ databases">
        <authorList>
            <person name="Gaulin E."/>
            <person name="Dumas B."/>
        </authorList>
    </citation>
    <scope>NUCLEOTIDE SEQUENCE [LARGE SCALE GENOMIC DNA]</scope>
    <source>
        <strain evidence="9">CBS 568.67</strain>
    </source>
</reference>
<feature type="domain" description="Protein kinase" evidence="6">
    <location>
        <begin position="405"/>
        <end position="725"/>
    </location>
</feature>
<dbReference type="PROSITE" id="PS50088">
    <property type="entry name" value="ANK_REPEAT"/>
    <property type="match status" value="1"/>
</dbReference>
<dbReference type="OrthoDB" id="7464126at2759"/>
<dbReference type="Gene3D" id="1.10.238.10">
    <property type="entry name" value="EF-hand"/>
    <property type="match status" value="1"/>
</dbReference>
<proteinExistence type="inferred from homology"/>
<dbReference type="InterPro" id="IPR050889">
    <property type="entry name" value="Dendritic_Spine_Reg/Scaffold"/>
</dbReference>
<dbReference type="InterPro" id="IPR002110">
    <property type="entry name" value="Ankyrin_rpt"/>
</dbReference>
<dbReference type="PANTHER" id="PTHR24166">
    <property type="entry name" value="ROLLING PEBBLES, ISOFORM B"/>
    <property type="match status" value="1"/>
</dbReference>
<dbReference type="InterPro" id="IPR011009">
    <property type="entry name" value="Kinase-like_dom_sf"/>
</dbReference>
<comment type="similarity">
    <text evidence="4">Belongs to the protein kinase superfamily. Ser/Thr protein kinase family. CDPK subfamily.</text>
</comment>
<evidence type="ECO:0000256" key="4">
    <source>
        <dbReference type="ARBA" id="ARBA00024334"/>
    </source>
</evidence>
<dbReference type="Pfam" id="PF13637">
    <property type="entry name" value="Ank_4"/>
    <property type="match status" value="1"/>
</dbReference>
<dbReference type="Pfam" id="PF12796">
    <property type="entry name" value="Ank_2"/>
    <property type="match status" value="1"/>
</dbReference>
<keyword evidence="1" id="KW-0677">Repeat</keyword>
<accession>A0A485K981</accession>
<protein>
    <submittedName>
        <fullName evidence="9">Aste57867_2689 protein</fullName>
    </submittedName>
</protein>
<dbReference type="SUPFAM" id="SSF56112">
    <property type="entry name" value="Protein kinase-like (PK-like)"/>
    <property type="match status" value="1"/>
</dbReference>
<dbReference type="SUPFAM" id="SSF47473">
    <property type="entry name" value="EF-hand"/>
    <property type="match status" value="1"/>
</dbReference>
<evidence type="ECO:0000256" key="2">
    <source>
        <dbReference type="ARBA" id="ARBA00022837"/>
    </source>
</evidence>
<dbReference type="GO" id="GO:0004672">
    <property type="term" value="F:protein kinase activity"/>
    <property type="evidence" value="ECO:0007669"/>
    <property type="project" value="InterPro"/>
</dbReference>
<dbReference type="Pfam" id="PF00069">
    <property type="entry name" value="Pkinase"/>
    <property type="match status" value="2"/>
</dbReference>
<evidence type="ECO:0000256" key="3">
    <source>
        <dbReference type="ARBA" id="ARBA00023043"/>
    </source>
</evidence>
<evidence type="ECO:0000259" key="6">
    <source>
        <dbReference type="PROSITE" id="PS50011"/>
    </source>
</evidence>
<dbReference type="GO" id="GO:0005509">
    <property type="term" value="F:calcium ion binding"/>
    <property type="evidence" value="ECO:0007669"/>
    <property type="project" value="InterPro"/>
</dbReference>
<name>A0A485K981_9STRA</name>
<feature type="domain" description="EF-hand" evidence="7">
    <location>
        <begin position="396"/>
        <end position="431"/>
    </location>
</feature>
<keyword evidence="3 5" id="KW-0040">ANK repeat</keyword>
<evidence type="ECO:0000313" key="10">
    <source>
        <dbReference type="Proteomes" id="UP000332933"/>
    </source>
</evidence>